<dbReference type="AlphaFoldDB" id="A0AA38NWF0"/>
<proteinExistence type="predicted"/>
<name>A0AA38NWF0_9AGAR</name>
<sequence length="419" mass="47170">MADDDYSAQFSWNKSVKESGNRDNLKFYTRQIVEREVYARRGMTSLLSESLPTMSDAYWMYQHVIGSIGAAKPARAERNARKCEMYRNQRSMVTDLFRNSGTMRLAATKFDANESSTLSRNLCTNLLYTIWVNVGQYIIAVCTYKGPLYLGFRQTNGEHTESLPFKEIAAATVESNLSFGSSVDLKLSCLMGVILLTIGNATAVGAQDVHLEPHGNDQNGRPPPLPHETKHPAEDTGYRRRARPIPPLGEVVNIYISNLDYHTRLPTPQSVIALGNDPNDFARSGRLFRKRDPFNQLKKRRELDWRFAAISHNVDTLNVLLLYIRTKEVVSNFHFCAAVLNHFDEGGYLYEKTDWLEQFLHLLYTRPSAALNRRHVWSLGYTATSITSVSITSMSTSTITSTSGSTYTSGITSTTLYGT</sequence>
<dbReference type="EMBL" id="MU807182">
    <property type="protein sequence ID" value="KAJ3831881.1"/>
    <property type="molecule type" value="Genomic_DNA"/>
</dbReference>
<keyword evidence="3" id="KW-1185">Reference proteome</keyword>
<evidence type="ECO:0000256" key="1">
    <source>
        <dbReference type="SAM" id="MobiDB-lite"/>
    </source>
</evidence>
<feature type="compositionally biased region" description="Basic and acidic residues" evidence="1">
    <location>
        <begin position="227"/>
        <end position="238"/>
    </location>
</feature>
<protein>
    <submittedName>
        <fullName evidence="2">Uncharacterized protein</fullName>
    </submittedName>
</protein>
<dbReference type="Proteomes" id="UP001163846">
    <property type="component" value="Unassembled WGS sequence"/>
</dbReference>
<organism evidence="2 3">
    <name type="scientific">Lentinula raphanica</name>
    <dbReference type="NCBI Taxonomy" id="153919"/>
    <lineage>
        <taxon>Eukaryota</taxon>
        <taxon>Fungi</taxon>
        <taxon>Dikarya</taxon>
        <taxon>Basidiomycota</taxon>
        <taxon>Agaricomycotina</taxon>
        <taxon>Agaricomycetes</taxon>
        <taxon>Agaricomycetidae</taxon>
        <taxon>Agaricales</taxon>
        <taxon>Marasmiineae</taxon>
        <taxon>Omphalotaceae</taxon>
        <taxon>Lentinula</taxon>
    </lineage>
</organism>
<comment type="caution">
    <text evidence="2">The sequence shown here is derived from an EMBL/GenBank/DDBJ whole genome shotgun (WGS) entry which is preliminary data.</text>
</comment>
<accession>A0AA38NWF0</accession>
<feature type="region of interest" description="Disordered" evidence="1">
    <location>
        <begin position="210"/>
        <end position="243"/>
    </location>
</feature>
<gene>
    <name evidence="2" type="ORF">F5878DRAFT_647259</name>
</gene>
<reference evidence="2" key="1">
    <citation type="submission" date="2022-08" db="EMBL/GenBank/DDBJ databases">
        <authorList>
            <consortium name="DOE Joint Genome Institute"/>
            <person name="Min B."/>
            <person name="Riley R."/>
            <person name="Sierra-Patev S."/>
            <person name="Naranjo-Ortiz M."/>
            <person name="Looney B."/>
            <person name="Konkel Z."/>
            <person name="Slot J.C."/>
            <person name="Sakamoto Y."/>
            <person name="Steenwyk J.L."/>
            <person name="Rokas A."/>
            <person name="Carro J."/>
            <person name="Camarero S."/>
            <person name="Ferreira P."/>
            <person name="Molpeceres G."/>
            <person name="Ruiz-Duenas F.J."/>
            <person name="Serrano A."/>
            <person name="Henrissat B."/>
            <person name="Drula E."/>
            <person name="Hughes K.W."/>
            <person name="Mata J.L."/>
            <person name="Ishikawa N.K."/>
            <person name="Vargas-Isla R."/>
            <person name="Ushijima S."/>
            <person name="Smith C.A."/>
            <person name="Ahrendt S."/>
            <person name="Andreopoulos W."/>
            <person name="He G."/>
            <person name="Labutti K."/>
            <person name="Lipzen A."/>
            <person name="Ng V."/>
            <person name="Sandor L."/>
            <person name="Barry K."/>
            <person name="Martinez A.T."/>
            <person name="Xiao Y."/>
            <person name="Gibbons J.G."/>
            <person name="Terashima K."/>
            <person name="Hibbett D.S."/>
            <person name="Grigoriev I.V."/>
        </authorList>
    </citation>
    <scope>NUCLEOTIDE SEQUENCE</scope>
    <source>
        <strain evidence="2">TFB9207</strain>
    </source>
</reference>
<evidence type="ECO:0000313" key="3">
    <source>
        <dbReference type="Proteomes" id="UP001163846"/>
    </source>
</evidence>
<evidence type="ECO:0000313" key="2">
    <source>
        <dbReference type="EMBL" id="KAJ3831881.1"/>
    </source>
</evidence>